<evidence type="ECO:0000313" key="5">
    <source>
        <dbReference type="RefSeq" id="XP_024935822.1"/>
    </source>
</evidence>
<dbReference type="Pfam" id="PF03009">
    <property type="entry name" value="GDPD"/>
    <property type="match status" value="1"/>
</dbReference>
<dbReference type="GO" id="GO:0005886">
    <property type="term" value="C:plasma membrane"/>
    <property type="evidence" value="ECO:0007669"/>
    <property type="project" value="TreeGrafter"/>
</dbReference>
<feature type="transmembrane region" description="Helical" evidence="1">
    <location>
        <begin position="36"/>
        <end position="53"/>
    </location>
</feature>
<name>A0AAJ7CGI3_CEPCN</name>
<evidence type="ECO:0000256" key="1">
    <source>
        <dbReference type="SAM" id="Phobius"/>
    </source>
</evidence>
<dbReference type="Proteomes" id="UP000694920">
    <property type="component" value="Unplaced"/>
</dbReference>
<dbReference type="InterPro" id="IPR017946">
    <property type="entry name" value="PLC-like_Pdiesterase_TIM-brl"/>
</dbReference>
<dbReference type="GeneID" id="107275088"/>
<dbReference type="GO" id="GO:0070291">
    <property type="term" value="P:N-acylethanolamine metabolic process"/>
    <property type="evidence" value="ECO:0007669"/>
    <property type="project" value="TreeGrafter"/>
</dbReference>
<evidence type="ECO:0000313" key="4">
    <source>
        <dbReference type="RefSeq" id="XP_015610352.1"/>
    </source>
</evidence>
<keyword evidence="3" id="KW-1185">Reference proteome</keyword>
<dbReference type="AlphaFoldDB" id="A0AAJ7CGI3"/>
<protein>
    <submittedName>
        <fullName evidence="4 5">Glycerophosphodiester phosphodiesterase 1</fullName>
    </submittedName>
</protein>
<dbReference type="RefSeq" id="XP_024935822.1">
    <property type="nucleotide sequence ID" value="XM_025080054.1"/>
</dbReference>
<keyword evidence="1" id="KW-0472">Membrane</keyword>
<keyword evidence="1" id="KW-0812">Transmembrane</keyword>
<dbReference type="GO" id="GO:0006580">
    <property type="term" value="P:ethanolamine metabolic process"/>
    <property type="evidence" value="ECO:0007669"/>
    <property type="project" value="TreeGrafter"/>
</dbReference>
<dbReference type="SUPFAM" id="SSF51695">
    <property type="entry name" value="PLC-like phosphodiesterases"/>
    <property type="match status" value="1"/>
</dbReference>
<evidence type="ECO:0000259" key="2">
    <source>
        <dbReference type="PROSITE" id="PS51704"/>
    </source>
</evidence>
<organism evidence="3 4">
    <name type="scientific">Cephus cinctus</name>
    <name type="common">Wheat stem sawfly</name>
    <dbReference type="NCBI Taxonomy" id="211228"/>
    <lineage>
        <taxon>Eukaryota</taxon>
        <taxon>Metazoa</taxon>
        <taxon>Ecdysozoa</taxon>
        <taxon>Arthropoda</taxon>
        <taxon>Hexapoda</taxon>
        <taxon>Insecta</taxon>
        <taxon>Pterygota</taxon>
        <taxon>Neoptera</taxon>
        <taxon>Endopterygota</taxon>
        <taxon>Hymenoptera</taxon>
        <taxon>Cephoidea</taxon>
        <taxon>Cephidae</taxon>
        <taxon>Cephus</taxon>
    </lineage>
</organism>
<dbReference type="GO" id="GO:0006644">
    <property type="term" value="P:phospholipid metabolic process"/>
    <property type="evidence" value="ECO:0007669"/>
    <property type="project" value="TreeGrafter"/>
</dbReference>
<dbReference type="InterPro" id="IPR030395">
    <property type="entry name" value="GP_PDE_dom"/>
</dbReference>
<accession>A0AAJ7CGI3</accession>
<dbReference type="PROSITE" id="PS51704">
    <property type="entry name" value="GP_PDE"/>
    <property type="match status" value="1"/>
</dbReference>
<dbReference type="RefSeq" id="XP_015610352.1">
    <property type="nucleotide sequence ID" value="XM_015754866.2"/>
</dbReference>
<proteinExistence type="predicted"/>
<keyword evidence="1" id="KW-1133">Transmembrane helix</keyword>
<dbReference type="PANTHER" id="PTHR46320">
    <property type="entry name" value="GLYCEROPHOSPHODIESTER PHOSPHODIESTERASE 1"/>
    <property type="match status" value="1"/>
</dbReference>
<reference evidence="4 5" key="1">
    <citation type="submission" date="2025-04" db="UniProtKB">
        <authorList>
            <consortium name="RefSeq"/>
        </authorList>
    </citation>
    <scope>IDENTIFICATION</scope>
</reference>
<dbReference type="CDD" id="cd08573">
    <property type="entry name" value="GDPD_GDE1"/>
    <property type="match status" value="1"/>
</dbReference>
<sequence length="367" mass="42398">MFEFFELILNSAILWVYLQAIVLLLISALYDFAVPWIIWVSFVLMTALCFVRNPSPQPNITDKILGLDPISLGKKNDVSDLCNSDGNKEEPYCMRAVAHRGGGYDYPENSISAFRNSKQKGCTAVEFDVALTKDNIPIVYHDVTIERLTGQIGVIREMTWDQLKELDITYNHPLRDKFRSGEKIALLEDVLEECIKNDQRIFMDIKEKSLDIVQIILNMYKKYPKLFERAIVTSFNPIVIYMIRRKEPRVVCSLSWRPFVFSRKSYSSLDGPGAVRFNNPLKHIAAWTLDVIHSWALPRFTYYLLGLSVILLHKDIVSAEVVRQWHKRGVRVIVWTINLPSEKLHFSRLLKVTYLTDTLLTESNGHL</sequence>
<dbReference type="PROSITE" id="PS50007">
    <property type="entry name" value="PIPLC_X_DOMAIN"/>
    <property type="match status" value="1"/>
</dbReference>
<dbReference type="KEGG" id="ccin:107275088"/>
<dbReference type="GO" id="GO:0008889">
    <property type="term" value="F:glycerophosphodiester phosphodiesterase activity"/>
    <property type="evidence" value="ECO:0007669"/>
    <property type="project" value="TreeGrafter"/>
</dbReference>
<dbReference type="Gene3D" id="3.20.20.190">
    <property type="entry name" value="Phosphatidylinositol (PI) phosphodiesterase"/>
    <property type="match status" value="1"/>
</dbReference>
<evidence type="ECO:0000313" key="3">
    <source>
        <dbReference type="Proteomes" id="UP000694920"/>
    </source>
</evidence>
<gene>
    <name evidence="4 5" type="primary">LOC107275088</name>
</gene>
<feature type="transmembrane region" description="Helical" evidence="1">
    <location>
        <begin position="7"/>
        <end position="30"/>
    </location>
</feature>
<feature type="domain" description="GP-PDE" evidence="2">
    <location>
        <begin position="94"/>
        <end position="367"/>
    </location>
</feature>
<dbReference type="PANTHER" id="PTHR46320:SF1">
    <property type="entry name" value="GLYCEROPHOSPHODIESTER PHOSPHODIESTERASE 1"/>
    <property type="match status" value="1"/>
</dbReference>